<protein>
    <submittedName>
        <fullName evidence="1">Uncharacterized protein</fullName>
    </submittedName>
</protein>
<sequence length="55" mass="6239">MLLKFSVHLCIVLNEYSHDNRFQSTQSYTAKPSISLKRAETATISAENRANHSTK</sequence>
<keyword evidence="2" id="KW-1185">Reference proteome</keyword>
<dbReference type="STRING" id="626522.GCWU000325_01543"/>
<accession>C9LH43</accession>
<dbReference type="EMBL" id="ACIJ02000018">
    <property type="protein sequence ID" value="EEX72000.1"/>
    <property type="molecule type" value="Genomic_DNA"/>
</dbReference>
<gene>
    <name evidence="1" type="ORF">GCWU000325_01543</name>
</gene>
<dbReference type="AlphaFoldDB" id="C9LH43"/>
<comment type="caution">
    <text evidence="1">The sequence shown here is derived from an EMBL/GenBank/DDBJ whole genome shotgun (WGS) entry which is preliminary data.</text>
</comment>
<proteinExistence type="predicted"/>
<reference evidence="1" key="1">
    <citation type="submission" date="2009-09" db="EMBL/GenBank/DDBJ databases">
        <authorList>
            <person name="Weinstock G."/>
            <person name="Sodergren E."/>
            <person name="Clifton S."/>
            <person name="Fulton L."/>
            <person name="Fulton B."/>
            <person name="Courtney L."/>
            <person name="Fronick C."/>
            <person name="Harrison M."/>
            <person name="Strong C."/>
            <person name="Farmer C."/>
            <person name="Delahaunty K."/>
            <person name="Markovic C."/>
            <person name="Hall O."/>
            <person name="Minx P."/>
            <person name="Tomlinson C."/>
            <person name="Mitreva M."/>
            <person name="Nelson J."/>
            <person name="Hou S."/>
            <person name="Wollam A."/>
            <person name="Pepin K.H."/>
            <person name="Johnson M."/>
            <person name="Bhonagiri V."/>
            <person name="Nash W.E."/>
            <person name="Warren W."/>
            <person name="Chinwalla A."/>
            <person name="Mardis E.R."/>
            <person name="Wilson R.K."/>
        </authorList>
    </citation>
    <scope>NUCLEOTIDE SEQUENCE [LARGE SCALE GENOMIC DNA]</scope>
    <source>
        <strain evidence="1">ATCC 51259</strain>
    </source>
</reference>
<name>C9LH43_9BACT</name>
<evidence type="ECO:0000313" key="2">
    <source>
        <dbReference type="Proteomes" id="UP000003460"/>
    </source>
</evidence>
<evidence type="ECO:0000313" key="1">
    <source>
        <dbReference type="EMBL" id="EEX72000.1"/>
    </source>
</evidence>
<organism evidence="1 2">
    <name type="scientific">Alloprevotella tannerae ATCC 51259</name>
    <dbReference type="NCBI Taxonomy" id="626522"/>
    <lineage>
        <taxon>Bacteria</taxon>
        <taxon>Pseudomonadati</taxon>
        <taxon>Bacteroidota</taxon>
        <taxon>Bacteroidia</taxon>
        <taxon>Bacteroidales</taxon>
        <taxon>Prevotellaceae</taxon>
        <taxon>Alloprevotella</taxon>
    </lineage>
</organism>
<dbReference type="Proteomes" id="UP000003460">
    <property type="component" value="Unassembled WGS sequence"/>
</dbReference>
<dbReference type="HOGENOM" id="CLU_3028599_0_0_10"/>